<dbReference type="Gene3D" id="3.20.20.100">
    <property type="entry name" value="NADP-dependent oxidoreductase domain"/>
    <property type="match status" value="1"/>
</dbReference>
<proteinExistence type="inferred from homology"/>
<name>A0A167QQI5_CALVF</name>
<keyword evidence="6" id="KW-1185">Reference proteome</keyword>
<evidence type="ECO:0000259" key="4">
    <source>
        <dbReference type="Pfam" id="PF00248"/>
    </source>
</evidence>
<dbReference type="InterPro" id="IPR023210">
    <property type="entry name" value="NADP_OxRdtase_dom"/>
</dbReference>
<keyword evidence="1" id="KW-0521">NADP</keyword>
<protein>
    <submittedName>
        <fullName evidence="5">Aldo/keto reductase</fullName>
    </submittedName>
</protein>
<dbReference type="SUPFAM" id="SSF51430">
    <property type="entry name" value="NAD(P)-linked oxidoreductase"/>
    <property type="match status" value="1"/>
</dbReference>
<dbReference type="AlphaFoldDB" id="A0A167QQI5"/>
<gene>
    <name evidence="5" type="ORF">CALVIDRAFT_552965</name>
</gene>
<dbReference type="EMBL" id="KV417270">
    <property type="protein sequence ID" value="KZP00148.1"/>
    <property type="molecule type" value="Genomic_DNA"/>
</dbReference>
<dbReference type="InterPro" id="IPR036812">
    <property type="entry name" value="NAD(P)_OxRdtase_dom_sf"/>
</dbReference>
<feature type="region of interest" description="Disordered" evidence="3">
    <location>
        <begin position="380"/>
        <end position="408"/>
    </location>
</feature>
<feature type="domain" description="NADP-dependent oxidoreductase" evidence="4">
    <location>
        <begin position="30"/>
        <end position="340"/>
    </location>
</feature>
<evidence type="ECO:0000256" key="1">
    <source>
        <dbReference type="ARBA" id="ARBA00022857"/>
    </source>
</evidence>
<dbReference type="PANTHER" id="PTHR43364:SF7">
    <property type="entry name" value="NADP-DEPENDENT OXIDOREDUCTASE DOMAIN-CONTAINING PROTEIN-RELATED"/>
    <property type="match status" value="1"/>
</dbReference>
<comment type="similarity">
    <text evidence="2">Belongs to the aldo/keto reductase family. Aldo/keto reductase 2 subfamily.</text>
</comment>
<dbReference type="STRING" id="1330018.A0A167QQI5"/>
<dbReference type="Proteomes" id="UP000076738">
    <property type="component" value="Unassembled WGS sequence"/>
</dbReference>
<evidence type="ECO:0000313" key="5">
    <source>
        <dbReference type="EMBL" id="KZP00148.1"/>
    </source>
</evidence>
<accession>A0A167QQI5</accession>
<dbReference type="OrthoDB" id="48988at2759"/>
<dbReference type="InterPro" id="IPR050523">
    <property type="entry name" value="AKR_Detox_Biosynth"/>
</dbReference>
<dbReference type="Pfam" id="PF00248">
    <property type="entry name" value="Aldo_ket_red"/>
    <property type="match status" value="1"/>
</dbReference>
<dbReference type="PANTHER" id="PTHR43364">
    <property type="entry name" value="NADH-SPECIFIC METHYLGLYOXAL REDUCTASE-RELATED"/>
    <property type="match status" value="1"/>
</dbReference>
<evidence type="ECO:0000256" key="2">
    <source>
        <dbReference type="ARBA" id="ARBA00038157"/>
    </source>
</evidence>
<organism evidence="5 6">
    <name type="scientific">Calocera viscosa (strain TUFC12733)</name>
    <dbReference type="NCBI Taxonomy" id="1330018"/>
    <lineage>
        <taxon>Eukaryota</taxon>
        <taxon>Fungi</taxon>
        <taxon>Dikarya</taxon>
        <taxon>Basidiomycota</taxon>
        <taxon>Agaricomycotina</taxon>
        <taxon>Dacrymycetes</taxon>
        <taxon>Dacrymycetales</taxon>
        <taxon>Dacrymycetaceae</taxon>
        <taxon>Calocera</taxon>
    </lineage>
</organism>
<reference evidence="5 6" key="1">
    <citation type="journal article" date="2016" name="Mol. Biol. Evol.">
        <title>Comparative Genomics of Early-Diverging Mushroom-Forming Fungi Provides Insights into the Origins of Lignocellulose Decay Capabilities.</title>
        <authorList>
            <person name="Nagy L.G."/>
            <person name="Riley R."/>
            <person name="Tritt A."/>
            <person name="Adam C."/>
            <person name="Daum C."/>
            <person name="Floudas D."/>
            <person name="Sun H."/>
            <person name="Yadav J.S."/>
            <person name="Pangilinan J."/>
            <person name="Larsson K.H."/>
            <person name="Matsuura K."/>
            <person name="Barry K."/>
            <person name="Labutti K."/>
            <person name="Kuo R."/>
            <person name="Ohm R.A."/>
            <person name="Bhattacharya S.S."/>
            <person name="Shirouzu T."/>
            <person name="Yoshinaga Y."/>
            <person name="Martin F.M."/>
            <person name="Grigoriev I.V."/>
            <person name="Hibbett D.S."/>
        </authorList>
    </citation>
    <scope>NUCLEOTIDE SEQUENCE [LARGE SCALE GENOMIC DNA]</scope>
    <source>
        <strain evidence="5 6">TUFC12733</strain>
    </source>
</reference>
<evidence type="ECO:0000313" key="6">
    <source>
        <dbReference type="Proteomes" id="UP000076738"/>
    </source>
</evidence>
<evidence type="ECO:0000256" key="3">
    <source>
        <dbReference type="SAM" id="MobiDB-lite"/>
    </source>
</evidence>
<sequence length="408" mass="44895">MALFQPAPKPSTPLGEWRLLSPNAGVRVSPLCLGAMSLGDAWKDFMAGVMTKDEVFKLLDVFFEAGGNFIDTANNYQDEQSEILIGEWMKARGNRDQLVLATKFTTCYVRGRKDVKYFANYSGNHSKSLHVSIRDSLKKLQTDYIDLLWVHWWDYTTSIPELMQSLDALVKAGKVLYLGISDTPAWIVAKANQYARDHGMAQFVAYQGKWSCLDRDFEGDILPMCHSEGLAVAPWGVVGGGRFKTAAQVVQRKKESGGVLRMYAQDQTEEERQISAALEQVAKEVGGDASLANVAIAYCLQKQAYVFPIIGGRKPEYILENIKALSIKLTLDQIDFIESAVAFKLPFPHNLIGTDPALTRNGRWNGAATTSGGVIKFSKAEPPILPSEGDEEQVDMATALGGGASRSK</sequence>